<dbReference type="RefSeq" id="XP_018041247.1">
    <property type="nucleotide sequence ID" value="XM_018182607.1"/>
</dbReference>
<dbReference type="OrthoDB" id="2520703at2759"/>
<keyword evidence="2" id="KW-1185">Reference proteome</keyword>
<dbReference type="GeneID" id="28766093"/>
<evidence type="ECO:0000313" key="2">
    <source>
        <dbReference type="Proteomes" id="UP000077069"/>
    </source>
</evidence>
<dbReference type="AlphaFoldDB" id="A0A177CVG6"/>
<reference evidence="1 2" key="1">
    <citation type="submission" date="2016-05" db="EMBL/GenBank/DDBJ databases">
        <title>Comparative analysis of secretome profiles of manganese(II)-oxidizing ascomycete fungi.</title>
        <authorList>
            <consortium name="DOE Joint Genome Institute"/>
            <person name="Zeiner C.A."/>
            <person name="Purvine S.O."/>
            <person name="Zink E.M."/>
            <person name="Wu S."/>
            <person name="Pasa-Tolic L."/>
            <person name="Chaput D.L."/>
            <person name="Haridas S."/>
            <person name="Grigoriev I.V."/>
            <person name="Santelli C.M."/>
            <person name="Hansel C.M."/>
        </authorList>
    </citation>
    <scope>NUCLEOTIDE SEQUENCE [LARGE SCALE GENOMIC DNA]</scope>
    <source>
        <strain evidence="1 2">AP3s5-JAC2a</strain>
    </source>
</reference>
<dbReference type="CDD" id="cd09917">
    <property type="entry name" value="F-box_SF"/>
    <property type="match status" value="1"/>
</dbReference>
<dbReference type="EMBL" id="KV441549">
    <property type="protein sequence ID" value="OAG10882.1"/>
    <property type="molecule type" value="Genomic_DNA"/>
</dbReference>
<evidence type="ECO:0000313" key="1">
    <source>
        <dbReference type="EMBL" id="OAG10882.1"/>
    </source>
</evidence>
<accession>A0A177CVG6</accession>
<organism evidence="1 2">
    <name type="scientific">Paraphaeosphaeria sporulosa</name>
    <dbReference type="NCBI Taxonomy" id="1460663"/>
    <lineage>
        <taxon>Eukaryota</taxon>
        <taxon>Fungi</taxon>
        <taxon>Dikarya</taxon>
        <taxon>Ascomycota</taxon>
        <taxon>Pezizomycotina</taxon>
        <taxon>Dothideomycetes</taxon>
        <taxon>Pleosporomycetidae</taxon>
        <taxon>Pleosporales</taxon>
        <taxon>Massarineae</taxon>
        <taxon>Didymosphaeriaceae</taxon>
        <taxon>Paraphaeosphaeria</taxon>
    </lineage>
</organism>
<name>A0A177CVG6_9PLEO</name>
<dbReference type="STRING" id="1460663.A0A177CVG6"/>
<dbReference type="InterPro" id="IPR032675">
    <property type="entry name" value="LRR_dom_sf"/>
</dbReference>
<gene>
    <name evidence="1" type="ORF">CC84DRAFT_1214169</name>
</gene>
<dbReference type="Proteomes" id="UP000077069">
    <property type="component" value="Unassembled WGS sequence"/>
</dbReference>
<proteinExistence type="predicted"/>
<dbReference type="Gene3D" id="3.80.10.10">
    <property type="entry name" value="Ribonuclease Inhibitor"/>
    <property type="match status" value="1"/>
</dbReference>
<dbReference type="Gene3D" id="1.20.1280.50">
    <property type="match status" value="1"/>
</dbReference>
<sequence>MRSLPTELWEQIFSHLECPMPIDNWWYYGSQYDVSSLKDLASLSLACRTFQHIAQKFMYRTILAEAFSQEDSKVRDENKRLLARSMVQNPRLAAHARNVCLDSLRNGEDVECESLLRRADVGEREKRWLKMAMMKETKIGWNGRLLALMRNLQVVDVAVYRDAFDIAGMLSGRSDVEKIVQTIADLRETMRFTYSRRLEEEQLLRAIPTPFTDETLSDNALPHLKELRIRHRDSESGSISIADIEAVLLHPGLERLYLLGFDWTSFSLRKTRWPLHPNPAIRILDLRECFIDATGLRDVLTRFRNLHTLHILFGDSRRDDPSFDTDREQFDLEVDLSAMGAVLREHGQSLVSFELHTTGYSSYSSTDGQVDSLKEMTSLRHLKIAECDFTGHRNRWENDGVLALEDALPAGLETLYLHYDDRWFGPCSPDRGLFVMLGRTLRSGRFSELKEIKVERYLNDSTKELEPEIEGWEVRMTEAHFRMGVSSSGCMRLLIELTPVDD</sequence>
<protein>
    <submittedName>
        <fullName evidence="1">Uncharacterized protein</fullName>
    </submittedName>
</protein>
<dbReference type="SUPFAM" id="SSF52047">
    <property type="entry name" value="RNI-like"/>
    <property type="match status" value="1"/>
</dbReference>
<dbReference type="InParanoid" id="A0A177CVG6"/>